<evidence type="ECO:0000313" key="1">
    <source>
        <dbReference type="EMBL" id="TVZ67829.1"/>
    </source>
</evidence>
<reference evidence="1" key="2">
    <citation type="submission" date="2019-08" db="EMBL/GenBank/DDBJ databases">
        <title>Investigation of anaerobic lignin degradation for improved lignocellulosic biofuels.</title>
        <authorList>
            <person name="Deangelis K.PhD."/>
        </authorList>
    </citation>
    <scope>NUCLEOTIDE SEQUENCE [LARGE SCALE GENOMIC DNA]</scope>
    <source>
        <strain evidence="1">128R</strain>
    </source>
</reference>
<gene>
    <name evidence="1" type="ORF">FHU10_0228</name>
</gene>
<accession>A0A542BM71</accession>
<dbReference type="AlphaFoldDB" id="A0A542BM71"/>
<evidence type="ECO:0008006" key="2">
    <source>
        <dbReference type="Google" id="ProtNLM"/>
    </source>
</evidence>
<sequence>MINRKIKNRNIVLFYCSFLFLQAFFGATTLKAEVMTNVKYLASFNTKRSACMAKVNGFPVIENFTYSSGTISTGFNITAFVENGNNSIELMMGSIDPDDKNTLYSDSTCELTITRDTESSSHKVTSLILSVDENRHITASSSSNYHGSLNEKLVDEIQSSESKEQELYRAGREIILSELPTWSWVNATPFSEDYLPQTRSIYKEIWNAMRNRDIKILKEIADISSREMGVAEGVSSDTIFESYNLPKNILRKDLSPINLDWGGYKIITYCNGRVFRLAKGIYQNSPLRLRDSDGDIIFSYNPYFSIIDGKVTLVR</sequence>
<reference evidence="1" key="1">
    <citation type="submission" date="2019-06" db="EMBL/GenBank/DDBJ databases">
        <authorList>
            <person name="Deangelis K."/>
            <person name="Huntemann M."/>
            <person name="Clum A."/>
            <person name="Pillay M."/>
            <person name="Palaniappan K."/>
            <person name="Varghese N."/>
            <person name="Mikhailova N."/>
            <person name="Stamatis D."/>
            <person name="Reddy T."/>
            <person name="Daum C."/>
            <person name="Shapiro N."/>
            <person name="Ivanova N."/>
            <person name="Kyrpides N."/>
            <person name="Woyke T."/>
        </authorList>
    </citation>
    <scope>NUCLEOTIDE SEQUENCE [LARGE SCALE GENOMIC DNA]</scope>
    <source>
        <strain evidence="1">128R</strain>
    </source>
</reference>
<protein>
    <recommendedName>
        <fullName evidence="2">IdsF</fullName>
    </recommendedName>
</protein>
<organism evidence="1">
    <name type="scientific">Serratia fonticola</name>
    <dbReference type="NCBI Taxonomy" id="47917"/>
    <lineage>
        <taxon>Bacteria</taxon>
        <taxon>Pseudomonadati</taxon>
        <taxon>Pseudomonadota</taxon>
        <taxon>Gammaproteobacteria</taxon>
        <taxon>Enterobacterales</taxon>
        <taxon>Yersiniaceae</taxon>
        <taxon>Serratia</taxon>
    </lineage>
</organism>
<name>A0A542BM71_SERFO</name>
<dbReference type="EMBL" id="VISQ01000001">
    <property type="protein sequence ID" value="TVZ67829.1"/>
    <property type="molecule type" value="Genomic_DNA"/>
</dbReference>
<proteinExistence type="predicted"/>
<comment type="caution">
    <text evidence="1">The sequence shown here is derived from an EMBL/GenBank/DDBJ whole genome shotgun (WGS) entry which is preliminary data.</text>
</comment>